<protein>
    <recommendedName>
        <fullName evidence="1">F-box associated beta-propeller type 3 domain-containing protein</fullName>
    </recommendedName>
</protein>
<dbReference type="EMBL" id="WJXA01000005">
    <property type="protein sequence ID" value="KAF7142742.1"/>
    <property type="molecule type" value="Genomic_DNA"/>
</dbReference>
<evidence type="ECO:0000313" key="2">
    <source>
        <dbReference type="EMBL" id="KAF7142742.1"/>
    </source>
</evidence>
<proteinExistence type="predicted"/>
<dbReference type="AlphaFoldDB" id="A0A834GZV4"/>
<dbReference type="PANTHER" id="PTHR31672:SF13">
    <property type="entry name" value="F-BOX PROTEIN CPR30-LIKE"/>
    <property type="match status" value="1"/>
</dbReference>
<dbReference type="Proteomes" id="UP000626092">
    <property type="component" value="Unassembled WGS sequence"/>
</dbReference>
<feature type="domain" description="F-box associated beta-propeller type 3" evidence="1">
    <location>
        <begin position="144"/>
        <end position="266"/>
    </location>
</feature>
<organism evidence="2 3">
    <name type="scientific">Rhododendron simsii</name>
    <name type="common">Sims's rhododendron</name>
    <dbReference type="NCBI Taxonomy" id="118357"/>
    <lineage>
        <taxon>Eukaryota</taxon>
        <taxon>Viridiplantae</taxon>
        <taxon>Streptophyta</taxon>
        <taxon>Embryophyta</taxon>
        <taxon>Tracheophyta</taxon>
        <taxon>Spermatophyta</taxon>
        <taxon>Magnoliopsida</taxon>
        <taxon>eudicotyledons</taxon>
        <taxon>Gunneridae</taxon>
        <taxon>Pentapetalae</taxon>
        <taxon>asterids</taxon>
        <taxon>Ericales</taxon>
        <taxon>Ericaceae</taxon>
        <taxon>Ericoideae</taxon>
        <taxon>Rhodoreae</taxon>
        <taxon>Rhododendron</taxon>
    </lineage>
</organism>
<reference evidence="2" key="1">
    <citation type="submission" date="2019-11" db="EMBL/GenBank/DDBJ databases">
        <authorList>
            <person name="Liu Y."/>
            <person name="Hou J."/>
            <person name="Li T.-Q."/>
            <person name="Guan C.-H."/>
            <person name="Wu X."/>
            <person name="Wu H.-Z."/>
            <person name="Ling F."/>
            <person name="Zhang R."/>
            <person name="Shi X.-G."/>
            <person name="Ren J.-P."/>
            <person name="Chen E.-F."/>
            <person name="Sun J.-M."/>
        </authorList>
    </citation>
    <scope>NUCLEOTIDE SEQUENCE</scope>
    <source>
        <strain evidence="2">Adult_tree_wgs_1</strain>
        <tissue evidence="2">Leaves</tissue>
    </source>
</reference>
<keyword evidence="3" id="KW-1185">Reference proteome</keyword>
<dbReference type="Pfam" id="PF08268">
    <property type="entry name" value="FBA_3"/>
    <property type="match status" value="1"/>
</dbReference>
<name>A0A834GZV4_RHOSS</name>
<dbReference type="InterPro" id="IPR050796">
    <property type="entry name" value="SCF_F-box_component"/>
</dbReference>
<sequence>MNTDYTNHRLIISSSYPPSDVKSCSLYSILSDKSDSAVQLDCPLKVPDLQVTIWGCCDGLVCIGTEREVFIWNPSTGKYKGLPNVEMCPCQVESCSLYSIWNEKSESVVRLDCPLRPPYHRVTIWGGCDGLVCIGTEREVWTWNHGLRCFGTTREVCIWNPSTQKYKGLPSVEMSRDYDGGFARFGFGYDDYKVVGFFFDSRTSKPKVKVYTLRSNSWRRIGDCPHRIPPDCLGTFVNRALHWIQLSASSDSNDIIVSLDLAKETYGESFHGCGIRLVAHNRISETEMQCSLSCIEGKVLNNRNHHFSTYMTFTITTPLSPLSTLPAELLRLCPYYLHLHQHHSFTAAIMSPIVVPRVPVTLEIKETYGEVSEPEYRDGYFYDTMLGVLNGCLCILGNYNNPGFDVWVMKEYGIRDSWSRLFVTY</sequence>
<evidence type="ECO:0000313" key="3">
    <source>
        <dbReference type="Proteomes" id="UP000626092"/>
    </source>
</evidence>
<dbReference type="InterPro" id="IPR013187">
    <property type="entry name" value="F-box-assoc_dom_typ3"/>
</dbReference>
<accession>A0A834GZV4</accession>
<dbReference type="NCBIfam" id="TIGR01640">
    <property type="entry name" value="F_box_assoc_1"/>
    <property type="match status" value="1"/>
</dbReference>
<gene>
    <name evidence="2" type="ORF">RHSIM_Rhsim05G0174400</name>
</gene>
<dbReference type="PANTHER" id="PTHR31672">
    <property type="entry name" value="BNACNNG10540D PROTEIN"/>
    <property type="match status" value="1"/>
</dbReference>
<dbReference type="OrthoDB" id="10423348at2759"/>
<dbReference type="InterPro" id="IPR017451">
    <property type="entry name" value="F-box-assoc_interact_dom"/>
</dbReference>
<evidence type="ECO:0000259" key="1">
    <source>
        <dbReference type="Pfam" id="PF08268"/>
    </source>
</evidence>
<dbReference type="SUPFAM" id="SSF50965">
    <property type="entry name" value="Galactose oxidase, central domain"/>
    <property type="match status" value="1"/>
</dbReference>
<dbReference type="InterPro" id="IPR011043">
    <property type="entry name" value="Gal_Oxase/kelch_b-propeller"/>
</dbReference>
<comment type="caution">
    <text evidence="2">The sequence shown here is derived from an EMBL/GenBank/DDBJ whole genome shotgun (WGS) entry which is preliminary data.</text>
</comment>